<evidence type="ECO:0000256" key="4">
    <source>
        <dbReference type="ARBA" id="ARBA00022692"/>
    </source>
</evidence>
<keyword evidence="6 9" id="KW-1133">Transmembrane helix</keyword>
<evidence type="ECO:0000256" key="1">
    <source>
        <dbReference type="ARBA" id="ARBA00004141"/>
    </source>
</evidence>
<feature type="transmembrane region" description="Helical" evidence="9">
    <location>
        <begin position="368"/>
        <end position="386"/>
    </location>
</feature>
<dbReference type="NCBIfam" id="TIGR00967">
    <property type="entry name" value="3a0501s007"/>
    <property type="match status" value="1"/>
</dbReference>
<name>K2FB32_9BACT</name>
<sequence>MIWKYFNKIWQSESLKKKIMVTLSLIVLFEFLSIIPVPGVNIDALNALQQLLESQQNSWLAFFSSLMWGGLKSFSIILMGLSPYINAVIIIQLLAVVIPQLEALKKEGEQWQKKIDLYTRWLTLPLAFAQSYGMIVLLNTLFGNNIRLINVADFWGTMLPAMLIITAWTMFLMWIGEIITESGIGNGSSMIIFAWVLAWVPQHIMSYIDLGNFFMLAVLLVATLWIILIIIKFTEWYRKIPLIYTRTWRSEKSYFPIRVNQAWMVPIIFAISLVTFPSLIWQVLQKKASGGGREIGDFLVANFSMNNPSWLYILIYFALVLGFSFFYVSIVFNTTEIAESIQKRGWYIPGVRPGRETAEYLEKTSLHLNLYGGWFLALVAVFPYLATKISDLFGYDTSWRIDFIISWAWLIIVVWTVLDLIRKVDTELKSYDYKRFY</sequence>
<dbReference type="InterPro" id="IPR002208">
    <property type="entry name" value="SecY/SEC61-alpha"/>
</dbReference>
<dbReference type="GO" id="GO:0006605">
    <property type="term" value="P:protein targeting"/>
    <property type="evidence" value="ECO:0007669"/>
    <property type="project" value="UniProtKB-UniRule"/>
</dbReference>
<dbReference type="GO" id="GO:0065002">
    <property type="term" value="P:intracellular protein transmembrane transport"/>
    <property type="evidence" value="ECO:0007669"/>
    <property type="project" value="UniProtKB-UniRule"/>
</dbReference>
<comment type="caution">
    <text evidence="11">The sequence shown here is derived from an EMBL/GenBank/DDBJ whole genome shotgun (WGS) entry which is preliminary data.</text>
</comment>
<reference evidence="11" key="1">
    <citation type="journal article" date="2012" name="Science">
        <title>Fermentation, hydrogen, and sulfur metabolism in multiple uncultivated bacterial phyla.</title>
        <authorList>
            <person name="Wrighton K.C."/>
            <person name="Thomas B.C."/>
            <person name="Sharon I."/>
            <person name="Miller C.S."/>
            <person name="Castelle C.J."/>
            <person name="VerBerkmoes N.C."/>
            <person name="Wilkins M.J."/>
            <person name="Hettich R.L."/>
            <person name="Lipton M.S."/>
            <person name="Williams K.H."/>
            <person name="Long P.E."/>
            <person name="Banfield J.F."/>
        </authorList>
    </citation>
    <scope>NUCLEOTIDE SEQUENCE [LARGE SCALE GENOMIC DNA]</scope>
</reference>
<evidence type="ECO:0000256" key="7">
    <source>
        <dbReference type="ARBA" id="ARBA00023010"/>
    </source>
</evidence>
<evidence type="ECO:0000313" key="11">
    <source>
        <dbReference type="EMBL" id="EKE28331.1"/>
    </source>
</evidence>
<organism evidence="11">
    <name type="scientific">uncultured bacterium</name>
    <name type="common">gcode 4</name>
    <dbReference type="NCBI Taxonomy" id="1234023"/>
    <lineage>
        <taxon>Bacteria</taxon>
        <taxon>environmental samples</taxon>
    </lineage>
</organism>
<gene>
    <name evidence="9" type="primary">secY</name>
    <name evidence="11" type="ORF">ACD_3C00076G0006</name>
</gene>
<feature type="transmembrane region" description="Helical" evidence="9">
    <location>
        <begin position="74"/>
        <end position="98"/>
    </location>
</feature>
<dbReference type="EMBL" id="AMFJ01000350">
    <property type="protein sequence ID" value="EKE28331.1"/>
    <property type="molecule type" value="Genomic_DNA"/>
</dbReference>
<keyword evidence="3 9" id="KW-0813">Transport</keyword>
<feature type="transmembrane region" description="Helical" evidence="9">
    <location>
        <begin position="310"/>
        <end position="334"/>
    </location>
</feature>
<evidence type="ECO:0000256" key="3">
    <source>
        <dbReference type="ARBA" id="ARBA00022448"/>
    </source>
</evidence>
<feature type="transmembrane region" description="Helical" evidence="9">
    <location>
        <begin position="398"/>
        <end position="421"/>
    </location>
</feature>
<dbReference type="Gene3D" id="1.10.3370.10">
    <property type="entry name" value="SecY subunit domain"/>
    <property type="match status" value="1"/>
</dbReference>
<evidence type="ECO:0000256" key="6">
    <source>
        <dbReference type="ARBA" id="ARBA00022989"/>
    </source>
</evidence>
<evidence type="ECO:0000256" key="10">
    <source>
        <dbReference type="RuleBase" id="RU004349"/>
    </source>
</evidence>
<comment type="subunit">
    <text evidence="9">Component of the Sec protein translocase complex. Heterotrimer consisting of SecY, SecE and SecG subunits. The heterotrimers can form oligomers, although 1 heterotrimer is thought to be able to translocate proteins. Interacts with the ribosome. Interacts with SecDF, and other proteins may be involved. Interacts with SecA.</text>
</comment>
<feature type="transmembrane region" description="Helical" evidence="9">
    <location>
        <begin position="183"/>
        <end position="201"/>
    </location>
</feature>
<evidence type="ECO:0000256" key="9">
    <source>
        <dbReference type="HAMAP-Rule" id="MF_01465"/>
    </source>
</evidence>
<accession>K2FB32</accession>
<dbReference type="GO" id="GO:0043952">
    <property type="term" value="P:protein transport by the Sec complex"/>
    <property type="evidence" value="ECO:0007669"/>
    <property type="project" value="UniProtKB-UniRule"/>
</dbReference>
<feature type="transmembrane region" description="Helical" evidence="9">
    <location>
        <begin position="118"/>
        <end position="142"/>
    </location>
</feature>
<evidence type="ECO:0000256" key="2">
    <source>
        <dbReference type="ARBA" id="ARBA00005751"/>
    </source>
</evidence>
<dbReference type="PIRSF" id="PIRSF004557">
    <property type="entry name" value="SecY"/>
    <property type="match status" value="1"/>
</dbReference>
<feature type="transmembrane region" description="Helical" evidence="9">
    <location>
        <begin position="262"/>
        <end position="284"/>
    </location>
</feature>
<dbReference type="SUPFAM" id="SSF103491">
    <property type="entry name" value="Preprotein translocase SecY subunit"/>
    <property type="match status" value="1"/>
</dbReference>
<dbReference type="GO" id="GO:0005886">
    <property type="term" value="C:plasma membrane"/>
    <property type="evidence" value="ECO:0007669"/>
    <property type="project" value="UniProtKB-SubCell"/>
</dbReference>
<dbReference type="PANTHER" id="PTHR10906">
    <property type="entry name" value="SECY/SEC61-ALPHA FAMILY MEMBER"/>
    <property type="match status" value="1"/>
</dbReference>
<keyword evidence="8 9" id="KW-0472">Membrane</keyword>
<keyword evidence="9" id="KW-1003">Cell membrane</keyword>
<feature type="transmembrane region" description="Helical" evidence="9">
    <location>
        <begin position="21"/>
        <end position="42"/>
    </location>
</feature>
<evidence type="ECO:0000256" key="8">
    <source>
        <dbReference type="ARBA" id="ARBA00023136"/>
    </source>
</evidence>
<comment type="similarity">
    <text evidence="2 9 10">Belongs to the SecY/SEC61-alpha family.</text>
</comment>
<keyword evidence="7 9" id="KW-0811">Translocation</keyword>
<keyword evidence="4 9" id="KW-0812">Transmembrane</keyword>
<dbReference type="AlphaFoldDB" id="K2FB32"/>
<comment type="subcellular location">
    <subcellularLocation>
        <location evidence="9">Cell membrane</location>
        <topology evidence="9">Multi-pass membrane protein</topology>
    </subcellularLocation>
    <subcellularLocation>
        <location evidence="1">Membrane</location>
        <topology evidence="1">Multi-pass membrane protein</topology>
    </subcellularLocation>
</comment>
<feature type="transmembrane region" description="Helical" evidence="9">
    <location>
        <begin position="213"/>
        <end position="231"/>
    </location>
</feature>
<comment type="function">
    <text evidence="9">The central subunit of the protein translocation channel SecYEG. Consists of two halves formed by TMs 1-5 and 6-10. These two domains form a lateral gate at the front which open onto the bilayer between TMs 2 and 7, and are clamped together by SecE at the back. The channel is closed by both a pore ring composed of hydrophobic SecY resides and a short helix (helix 2A) on the extracellular side of the membrane which forms a plug. The plug probably moves laterally to allow the channel to open. The ring and the pore may move independently.</text>
</comment>
<dbReference type="Pfam" id="PF00344">
    <property type="entry name" value="SecY"/>
    <property type="match status" value="1"/>
</dbReference>
<keyword evidence="5 9" id="KW-0653">Protein transport</keyword>
<dbReference type="InterPro" id="IPR026593">
    <property type="entry name" value="SecY"/>
</dbReference>
<dbReference type="HAMAP" id="MF_01465">
    <property type="entry name" value="SecY"/>
    <property type="match status" value="1"/>
</dbReference>
<feature type="transmembrane region" description="Helical" evidence="9">
    <location>
        <begin position="154"/>
        <end position="176"/>
    </location>
</feature>
<proteinExistence type="inferred from homology"/>
<dbReference type="InterPro" id="IPR023201">
    <property type="entry name" value="SecY_dom_sf"/>
</dbReference>
<dbReference type="PRINTS" id="PR00303">
    <property type="entry name" value="SECYTRNLCASE"/>
</dbReference>
<evidence type="ECO:0000256" key="5">
    <source>
        <dbReference type="ARBA" id="ARBA00022927"/>
    </source>
</evidence>
<protein>
    <recommendedName>
        <fullName evidence="9">Protein translocase subunit SecY</fullName>
    </recommendedName>
</protein>